<dbReference type="AlphaFoldDB" id="A0A6G1JUS9"/>
<dbReference type="InterPro" id="IPR052337">
    <property type="entry name" value="SAT4-like"/>
</dbReference>
<organism evidence="8 9">
    <name type="scientific">Pleomassaria siparia CBS 279.74</name>
    <dbReference type="NCBI Taxonomy" id="1314801"/>
    <lineage>
        <taxon>Eukaryota</taxon>
        <taxon>Fungi</taxon>
        <taxon>Dikarya</taxon>
        <taxon>Ascomycota</taxon>
        <taxon>Pezizomycotina</taxon>
        <taxon>Dothideomycetes</taxon>
        <taxon>Pleosporomycetidae</taxon>
        <taxon>Pleosporales</taxon>
        <taxon>Pleomassariaceae</taxon>
        <taxon>Pleomassaria</taxon>
    </lineage>
</organism>
<comment type="subcellular location">
    <subcellularLocation>
        <location evidence="1">Membrane</location>
        <topology evidence="1">Multi-pass membrane protein</topology>
    </subcellularLocation>
</comment>
<dbReference type="GO" id="GO:0016020">
    <property type="term" value="C:membrane"/>
    <property type="evidence" value="ECO:0007669"/>
    <property type="project" value="UniProtKB-SubCell"/>
</dbReference>
<dbReference type="InterPro" id="IPR049326">
    <property type="entry name" value="Rhodopsin_dom_fungi"/>
</dbReference>
<evidence type="ECO:0000313" key="8">
    <source>
        <dbReference type="EMBL" id="KAF2704364.1"/>
    </source>
</evidence>
<evidence type="ECO:0000313" key="9">
    <source>
        <dbReference type="Proteomes" id="UP000799428"/>
    </source>
</evidence>
<gene>
    <name evidence="8" type="ORF">K504DRAFT_442554</name>
</gene>
<comment type="similarity">
    <text evidence="5">Belongs to the SAT4 family.</text>
</comment>
<evidence type="ECO:0000256" key="1">
    <source>
        <dbReference type="ARBA" id="ARBA00004141"/>
    </source>
</evidence>
<name>A0A6G1JUS9_9PLEO</name>
<evidence type="ECO:0000256" key="3">
    <source>
        <dbReference type="ARBA" id="ARBA00022989"/>
    </source>
</evidence>
<evidence type="ECO:0000256" key="2">
    <source>
        <dbReference type="ARBA" id="ARBA00022692"/>
    </source>
</evidence>
<accession>A0A6G1JUS9</accession>
<evidence type="ECO:0000256" key="4">
    <source>
        <dbReference type="ARBA" id="ARBA00023136"/>
    </source>
</evidence>
<evidence type="ECO:0000256" key="6">
    <source>
        <dbReference type="SAM" id="Phobius"/>
    </source>
</evidence>
<evidence type="ECO:0000259" key="7">
    <source>
        <dbReference type="Pfam" id="PF20684"/>
    </source>
</evidence>
<keyword evidence="2 6" id="KW-0812">Transmembrane</keyword>
<feature type="transmembrane region" description="Helical" evidence="6">
    <location>
        <begin position="57"/>
        <end position="78"/>
    </location>
</feature>
<dbReference type="Proteomes" id="UP000799428">
    <property type="component" value="Unassembled WGS sequence"/>
</dbReference>
<dbReference type="PANTHER" id="PTHR33048:SF47">
    <property type="entry name" value="INTEGRAL MEMBRANE PROTEIN-RELATED"/>
    <property type="match status" value="1"/>
</dbReference>
<proteinExistence type="inferred from homology"/>
<feature type="domain" description="Rhodopsin" evidence="7">
    <location>
        <begin position="41"/>
        <end position="275"/>
    </location>
</feature>
<dbReference type="PANTHER" id="PTHR33048">
    <property type="entry name" value="PTH11-LIKE INTEGRAL MEMBRANE PROTEIN (AFU_ORTHOLOGUE AFUA_5G11245)"/>
    <property type="match status" value="1"/>
</dbReference>
<reference evidence="8" key="1">
    <citation type="journal article" date="2020" name="Stud. Mycol.">
        <title>101 Dothideomycetes genomes: a test case for predicting lifestyles and emergence of pathogens.</title>
        <authorList>
            <person name="Haridas S."/>
            <person name="Albert R."/>
            <person name="Binder M."/>
            <person name="Bloem J."/>
            <person name="Labutti K."/>
            <person name="Salamov A."/>
            <person name="Andreopoulos B."/>
            <person name="Baker S."/>
            <person name="Barry K."/>
            <person name="Bills G."/>
            <person name="Bluhm B."/>
            <person name="Cannon C."/>
            <person name="Castanera R."/>
            <person name="Culley D."/>
            <person name="Daum C."/>
            <person name="Ezra D."/>
            <person name="Gonzalez J."/>
            <person name="Henrissat B."/>
            <person name="Kuo A."/>
            <person name="Liang C."/>
            <person name="Lipzen A."/>
            <person name="Lutzoni F."/>
            <person name="Magnuson J."/>
            <person name="Mondo S."/>
            <person name="Nolan M."/>
            <person name="Ohm R."/>
            <person name="Pangilinan J."/>
            <person name="Park H.-J."/>
            <person name="Ramirez L."/>
            <person name="Alfaro M."/>
            <person name="Sun H."/>
            <person name="Tritt A."/>
            <person name="Yoshinaga Y."/>
            <person name="Zwiers L.-H."/>
            <person name="Turgeon B."/>
            <person name="Goodwin S."/>
            <person name="Spatafora J."/>
            <person name="Crous P."/>
            <person name="Grigoriev I."/>
        </authorList>
    </citation>
    <scope>NUCLEOTIDE SEQUENCE</scope>
    <source>
        <strain evidence="8">CBS 279.74</strain>
    </source>
</reference>
<protein>
    <recommendedName>
        <fullName evidence="7">Rhodopsin domain-containing protein</fullName>
    </recommendedName>
</protein>
<keyword evidence="4 6" id="KW-0472">Membrane</keyword>
<feature type="transmembrane region" description="Helical" evidence="6">
    <location>
        <begin position="174"/>
        <end position="200"/>
    </location>
</feature>
<sequence>MSALSPEEVAQLRANDNDTLRVPLIVGHIVCLFVAFISVILRFWARRLVKIFWGADDWTNAGGLFITGVYTASNLVMIEHGMGRHIWWLDDVPTFVKLSLVAEVTYTMAIPLIKCSILLLYHRIFPQKWLNLALLGLGFFITAYNLAQILATIFQCAPVDSLWGASPKEHCINVPLLIKICGTINILTDVAILALPIPSLWKLNLSVARKRLLIVMFSMGGIACVASIVRLFYVDKIGNSHDPTWDYAIPALIANAELCIGVLAANLPTYRPLVSTLVSSRRANDSKRTSQGGARSYLPIKDSLQVPISSHFTRQSVTNLELDDVEMFRGNVDQKVKTDISNGGEVWNGHHDNTIQVTTSLRTYGS</sequence>
<feature type="transmembrane region" description="Helical" evidence="6">
    <location>
        <begin position="245"/>
        <end position="267"/>
    </location>
</feature>
<keyword evidence="3 6" id="KW-1133">Transmembrane helix</keyword>
<dbReference type="Pfam" id="PF20684">
    <property type="entry name" value="Fung_rhodopsin"/>
    <property type="match status" value="1"/>
</dbReference>
<dbReference type="OrthoDB" id="3934549at2759"/>
<feature type="transmembrane region" description="Helical" evidence="6">
    <location>
        <begin position="20"/>
        <end position="45"/>
    </location>
</feature>
<feature type="transmembrane region" description="Helical" evidence="6">
    <location>
        <begin position="132"/>
        <end position="154"/>
    </location>
</feature>
<feature type="transmembrane region" description="Helical" evidence="6">
    <location>
        <begin position="98"/>
        <end position="120"/>
    </location>
</feature>
<evidence type="ECO:0000256" key="5">
    <source>
        <dbReference type="ARBA" id="ARBA00038359"/>
    </source>
</evidence>
<keyword evidence="9" id="KW-1185">Reference proteome</keyword>
<feature type="transmembrane region" description="Helical" evidence="6">
    <location>
        <begin position="212"/>
        <end position="233"/>
    </location>
</feature>
<dbReference type="EMBL" id="MU005783">
    <property type="protein sequence ID" value="KAF2704364.1"/>
    <property type="molecule type" value="Genomic_DNA"/>
</dbReference>